<keyword evidence="2" id="KW-1185">Reference proteome</keyword>
<protein>
    <submittedName>
        <fullName evidence="1">Uncharacterized protein</fullName>
    </submittedName>
</protein>
<reference evidence="1" key="1">
    <citation type="submission" date="2023-01" db="EMBL/GenBank/DDBJ databases">
        <title>Genome assembly of the deep-sea coral Lophelia pertusa.</title>
        <authorList>
            <person name="Herrera S."/>
            <person name="Cordes E."/>
        </authorList>
    </citation>
    <scope>NUCLEOTIDE SEQUENCE</scope>
    <source>
        <strain evidence="1">USNM1676648</strain>
        <tissue evidence="1">Polyp</tissue>
    </source>
</reference>
<comment type="caution">
    <text evidence="1">The sequence shown here is derived from an EMBL/GenBank/DDBJ whole genome shotgun (WGS) entry which is preliminary data.</text>
</comment>
<proteinExistence type="predicted"/>
<dbReference type="OrthoDB" id="10688944at2759"/>
<dbReference type="Proteomes" id="UP001163046">
    <property type="component" value="Unassembled WGS sequence"/>
</dbReference>
<sequence>MDDPNKAKPYFGDCQVASRPDAHSRSLLPLLSLTGGGYDSRNAEGGYAYNEQFNANNGLVPGASSSYLGGNNFVVNGDFPSSNAFSTSNCDSFRTDTSRSTGMPYIPLDGQIESGVHTSVPRNQHPHSGMTGSHLANGSLMGGAEPQLTPLYIRCTRI</sequence>
<name>A0A9X0A4Y1_9CNID</name>
<accession>A0A9X0A4Y1</accession>
<dbReference type="EMBL" id="MU825398">
    <property type="protein sequence ID" value="KAJ7393190.1"/>
    <property type="molecule type" value="Genomic_DNA"/>
</dbReference>
<evidence type="ECO:0000313" key="1">
    <source>
        <dbReference type="EMBL" id="KAJ7393190.1"/>
    </source>
</evidence>
<gene>
    <name evidence="1" type="ORF">OS493_006156</name>
</gene>
<organism evidence="1 2">
    <name type="scientific">Desmophyllum pertusum</name>
    <dbReference type="NCBI Taxonomy" id="174260"/>
    <lineage>
        <taxon>Eukaryota</taxon>
        <taxon>Metazoa</taxon>
        <taxon>Cnidaria</taxon>
        <taxon>Anthozoa</taxon>
        <taxon>Hexacorallia</taxon>
        <taxon>Scleractinia</taxon>
        <taxon>Caryophylliina</taxon>
        <taxon>Caryophylliidae</taxon>
        <taxon>Desmophyllum</taxon>
    </lineage>
</organism>
<evidence type="ECO:0000313" key="2">
    <source>
        <dbReference type="Proteomes" id="UP001163046"/>
    </source>
</evidence>
<dbReference type="AlphaFoldDB" id="A0A9X0A4Y1"/>